<comment type="caution">
    <text evidence="1">The sequence shown here is derived from an EMBL/GenBank/DDBJ whole genome shotgun (WGS) entry which is preliminary data.</text>
</comment>
<evidence type="ECO:0000313" key="1">
    <source>
        <dbReference type="EMBL" id="KNG80393.1"/>
    </source>
</evidence>
<sequence>MPAVRFQIPKTEEEWQKAVRDADARDRDGSSGFEPHAAPAFQKYLQSIQDGAPATLRNPDDSIPLGIFEITRFDSDRKNAWYAVPFFNEIAVTFAAIDYLQAVCLKNPGVYSQWTATCYAFQALGEEGFQARTDGALHLYEEPEKVFALLECKARQREDALLQVEYQEVAKIAVWICQRNHPEMAMPGRTAPFRLKEAFDMEQVTFIVLAFVFGVGKGM</sequence>
<proteinExistence type="predicted"/>
<dbReference type="OrthoDB" id="3508621at2759"/>
<dbReference type="STRING" id="1509407.A0A0L1IMI8"/>
<dbReference type="Proteomes" id="UP000037505">
    <property type="component" value="Unassembled WGS sequence"/>
</dbReference>
<organism evidence="1 2">
    <name type="scientific">Aspergillus nomiae NRRL (strain ATCC 15546 / NRRL 13137 / CBS 260.88 / M93)</name>
    <dbReference type="NCBI Taxonomy" id="1509407"/>
    <lineage>
        <taxon>Eukaryota</taxon>
        <taxon>Fungi</taxon>
        <taxon>Dikarya</taxon>
        <taxon>Ascomycota</taxon>
        <taxon>Pezizomycotina</taxon>
        <taxon>Eurotiomycetes</taxon>
        <taxon>Eurotiomycetidae</taxon>
        <taxon>Eurotiales</taxon>
        <taxon>Aspergillaceae</taxon>
        <taxon>Aspergillus</taxon>
        <taxon>Aspergillus subgen. Circumdati</taxon>
    </lineage>
</organism>
<name>A0A0L1IMI8_ASPN3</name>
<dbReference type="GeneID" id="26813246"/>
<dbReference type="RefSeq" id="XP_015401316.1">
    <property type="nucleotide sequence ID" value="XM_015556698.1"/>
</dbReference>
<dbReference type="AlphaFoldDB" id="A0A0L1IMI8"/>
<accession>A0A0L1IMI8</accession>
<reference evidence="1 2" key="1">
    <citation type="submission" date="2014-06" db="EMBL/GenBank/DDBJ databases">
        <title>The Genome of the Aflatoxigenic Filamentous Fungus Aspergillus nomius.</title>
        <authorList>
            <person name="Moore M.G."/>
            <person name="Shannon B.M."/>
            <person name="Brian M.M."/>
        </authorList>
    </citation>
    <scope>NUCLEOTIDE SEQUENCE [LARGE SCALE GENOMIC DNA]</scope>
    <source>
        <strain evidence="1 2">NRRL 13137</strain>
    </source>
</reference>
<dbReference type="EMBL" id="JNOM01000617">
    <property type="protein sequence ID" value="KNG80393.1"/>
    <property type="molecule type" value="Genomic_DNA"/>
</dbReference>
<gene>
    <name evidence="1" type="ORF">ANOM_011442</name>
</gene>
<keyword evidence="2" id="KW-1185">Reference proteome</keyword>
<evidence type="ECO:0000313" key="2">
    <source>
        <dbReference type="Proteomes" id="UP000037505"/>
    </source>
</evidence>
<protein>
    <submittedName>
        <fullName evidence="1">Uncharacterized protein</fullName>
    </submittedName>
</protein>